<dbReference type="GO" id="GO:0008674">
    <property type="term" value="F:2-dehydro-3-deoxy-6-phosphogalactonate aldolase activity"/>
    <property type="evidence" value="ECO:0007669"/>
    <property type="project" value="UniProtKB-EC"/>
</dbReference>
<evidence type="ECO:0000256" key="5">
    <source>
        <dbReference type="ARBA" id="ARBA00023277"/>
    </source>
</evidence>
<evidence type="ECO:0000313" key="7">
    <source>
        <dbReference type="Proteomes" id="UP001549251"/>
    </source>
</evidence>
<reference evidence="6 7" key="1">
    <citation type="submission" date="2024-06" db="EMBL/GenBank/DDBJ databases">
        <title>Sorghum-associated microbial communities from plants grown in Nebraska, USA.</title>
        <authorList>
            <person name="Schachtman D."/>
        </authorList>
    </citation>
    <scope>NUCLEOTIDE SEQUENCE [LARGE SCALE GENOMIC DNA]</scope>
    <source>
        <strain evidence="6 7">1757</strain>
    </source>
</reference>
<evidence type="ECO:0000256" key="1">
    <source>
        <dbReference type="ARBA" id="ARBA00004761"/>
    </source>
</evidence>
<dbReference type="PANTHER" id="PTHR30246:SF1">
    <property type="entry name" value="2-DEHYDRO-3-DEOXY-6-PHOSPHOGALACTONATE ALDOLASE-RELATED"/>
    <property type="match status" value="1"/>
</dbReference>
<accession>A0ABV2Q100</accession>
<keyword evidence="5" id="KW-0119">Carbohydrate metabolism</keyword>
<comment type="caution">
    <text evidence="6">The sequence shown here is derived from an EMBL/GenBank/DDBJ whole genome shotgun (WGS) entry which is preliminary data.</text>
</comment>
<evidence type="ECO:0000313" key="6">
    <source>
        <dbReference type="EMBL" id="MET4570971.1"/>
    </source>
</evidence>
<dbReference type="Pfam" id="PF01081">
    <property type="entry name" value="Aldolase"/>
    <property type="match status" value="1"/>
</dbReference>
<comment type="pathway">
    <text evidence="1">Carbohydrate acid metabolism.</text>
</comment>
<evidence type="ECO:0000256" key="4">
    <source>
        <dbReference type="ARBA" id="ARBA00023239"/>
    </source>
</evidence>
<protein>
    <submittedName>
        <fullName evidence="6">2-dehydro-3-deoxyphosphogalactonate aldolase</fullName>
        <ecNumber evidence="6">4.1.2.21</ecNumber>
    </submittedName>
</protein>
<dbReference type="EC" id="4.1.2.21" evidence="6"/>
<comment type="similarity">
    <text evidence="2">Belongs to the KHG/KDPG aldolase family.</text>
</comment>
<comment type="subunit">
    <text evidence="3">Homotrimer.</text>
</comment>
<dbReference type="InterPro" id="IPR013785">
    <property type="entry name" value="Aldolase_TIM"/>
</dbReference>
<evidence type="ECO:0000256" key="2">
    <source>
        <dbReference type="ARBA" id="ARBA00006906"/>
    </source>
</evidence>
<dbReference type="RefSeq" id="WP_354552842.1">
    <property type="nucleotide sequence ID" value="NZ_JBEPSD010000004.1"/>
</dbReference>
<dbReference type="NCBIfam" id="NF006600">
    <property type="entry name" value="PRK09140.1"/>
    <property type="match status" value="1"/>
</dbReference>
<sequence>MFRSWLEPLPLIAILRGLRPEESVAIGTAIADAGFRILEVPLNSPRPLESIRLLADALGDRCLIGAGTVLTVDAVADVARAGGKVIVMPHADTQVIAAAKSAGLFCVPGVSTPTEAFAALRAGADALKAFPAELVTPAVLRAWRAILPPEVPLLPVGGIGPEGMAVYRRAGAAGFGIGSALYAPGRSVAEVADAARAFALAWVSSSTESGNRDTRRA</sequence>
<proteinExistence type="inferred from homology"/>
<dbReference type="PANTHER" id="PTHR30246">
    <property type="entry name" value="2-KETO-3-DEOXY-6-PHOSPHOGLUCONATE ALDOLASE"/>
    <property type="match status" value="1"/>
</dbReference>
<evidence type="ECO:0000256" key="3">
    <source>
        <dbReference type="ARBA" id="ARBA00011233"/>
    </source>
</evidence>
<dbReference type="Proteomes" id="UP001549251">
    <property type="component" value="Unassembled WGS sequence"/>
</dbReference>
<organism evidence="6 7">
    <name type="scientific">Rhodanobacter soli</name>
    <dbReference type="NCBI Taxonomy" id="590609"/>
    <lineage>
        <taxon>Bacteria</taxon>
        <taxon>Pseudomonadati</taxon>
        <taxon>Pseudomonadota</taxon>
        <taxon>Gammaproteobacteria</taxon>
        <taxon>Lysobacterales</taxon>
        <taxon>Rhodanobacteraceae</taxon>
        <taxon>Rhodanobacter</taxon>
    </lineage>
</organism>
<name>A0ABV2Q100_9GAMM</name>
<keyword evidence="7" id="KW-1185">Reference proteome</keyword>
<dbReference type="CDD" id="cd00452">
    <property type="entry name" value="KDPG_aldolase"/>
    <property type="match status" value="1"/>
</dbReference>
<dbReference type="InterPro" id="IPR000887">
    <property type="entry name" value="Aldlse_KDPG_KHG"/>
</dbReference>
<gene>
    <name evidence="6" type="ORF">ABIE04_003353</name>
</gene>
<keyword evidence="4 6" id="KW-0456">Lyase</keyword>
<dbReference type="SUPFAM" id="SSF51569">
    <property type="entry name" value="Aldolase"/>
    <property type="match status" value="1"/>
</dbReference>
<dbReference type="Gene3D" id="3.20.20.70">
    <property type="entry name" value="Aldolase class I"/>
    <property type="match status" value="1"/>
</dbReference>
<dbReference type="EMBL" id="JBEPSD010000004">
    <property type="protein sequence ID" value="MET4570971.1"/>
    <property type="molecule type" value="Genomic_DNA"/>
</dbReference>